<keyword evidence="4" id="KW-1185">Reference proteome</keyword>
<reference evidence="3 4" key="1">
    <citation type="journal article" date="2016" name="PLoS ONE">
        <title>Whole-Genome Sequence Analysis of Bombella intestini LMG 28161T, a Novel Acetic Acid Bacterium Isolated from the Crop of a Red-Tailed Bumble Bee, Bombus lapidarius.</title>
        <authorList>
            <person name="Li L."/>
            <person name="Illeghems K."/>
            <person name="Van Kerrebroeck S."/>
            <person name="Borremans W."/>
            <person name="Cleenwerck I."/>
            <person name="Smagghe G."/>
            <person name="De Vuyst L."/>
            <person name="Vandamme P."/>
        </authorList>
    </citation>
    <scope>NUCLEOTIDE SEQUENCE [LARGE SCALE GENOMIC DNA]</scope>
    <source>
        <strain evidence="3 4">R-52487</strain>
    </source>
</reference>
<dbReference type="AlphaFoldDB" id="A0A1S8GPR0"/>
<organism evidence="3 4">
    <name type="scientific">Bombella intestini</name>
    <dbReference type="NCBI Taxonomy" id="1539051"/>
    <lineage>
        <taxon>Bacteria</taxon>
        <taxon>Pseudomonadati</taxon>
        <taxon>Pseudomonadota</taxon>
        <taxon>Alphaproteobacteria</taxon>
        <taxon>Acetobacterales</taxon>
        <taxon>Acetobacteraceae</taxon>
        <taxon>Bombella</taxon>
    </lineage>
</organism>
<feature type="domain" description="Haemolysin activator HlyB C-terminal" evidence="2">
    <location>
        <begin position="267"/>
        <end position="543"/>
    </location>
</feature>
<dbReference type="InterPro" id="IPR005565">
    <property type="entry name" value="Hemolysn_activator_HlyB_C"/>
</dbReference>
<sequence>MKLGPISSITKLTRYFPRLQHPALLLGGLLLPGEALAQGVPAASTPAAVPITSMPTPLGFFNHHTIGSPTANNTGTEPGDGLDHITPHIMEPPTPQGPAGPNPTPHLEETIALPKLEAVILQPAGQRGNRTGQQTISSEGLRLSHSPTLYKVILPYIGHPLTFQKMHELTGAIAIFFRRNDRAFISVTVPPQRVHGGVLRINVSEYRLDRITVHGNRWMPSWQIRQASNLHPTQTMALTALQTDLDWLNLNPFRTADLIYRPGSRPGSTDVDINVTDRFPVYVYGAMNNQADRSLGRLNWYTGASWGNAFGLGHILTYQFNRTFMNRFDNHSASWTIPLFGHNALDIFGNYALSHPTSNTPDLINRGLSGQVSIRWLHMFDHIALGRDVGLDGMIQLGFDWKNTHSDQFYHTRTITLSKADTAQFVVGYTGSIQDPLGQTQINNQFFYGPGGLMKNDTRRAYASIFPLSSPNYVYDRLMLTRTQDLPYGFSSTTKVTFQRASKNLLYSEQLMIGGMGNARGYFANTSFGSNGNAVSEELFTPALSLLKLAHLPTPGQPDSNKLGIFWDWADNRQVRHVGTGARAATLASVGADITGSLNQHINITFDAGIRLRRIHTTELANRRGTFCDFQIVSGF</sequence>
<dbReference type="PANTHER" id="PTHR34597:SF3">
    <property type="entry name" value="OUTER MEMBRANE TRANSPORTER CDIB"/>
    <property type="match status" value="1"/>
</dbReference>
<dbReference type="Proteomes" id="UP000200980">
    <property type="component" value="Unassembled WGS sequence"/>
</dbReference>
<dbReference type="EMBL" id="JATM01000003">
    <property type="protein sequence ID" value="OOL18314.1"/>
    <property type="molecule type" value="Genomic_DNA"/>
</dbReference>
<comment type="caution">
    <text evidence="3">The sequence shown here is derived from an EMBL/GenBank/DDBJ whole genome shotgun (WGS) entry which is preliminary data.</text>
</comment>
<proteinExistence type="predicted"/>
<dbReference type="GO" id="GO:0098046">
    <property type="term" value="C:type V protein secretion system complex"/>
    <property type="evidence" value="ECO:0007669"/>
    <property type="project" value="TreeGrafter"/>
</dbReference>
<dbReference type="Gene3D" id="2.40.160.50">
    <property type="entry name" value="membrane protein fhac: a member of the omp85/tpsb transporter family"/>
    <property type="match status" value="1"/>
</dbReference>
<protein>
    <recommendedName>
        <fullName evidence="2">Haemolysin activator HlyB C-terminal domain-containing protein</fullName>
    </recommendedName>
</protein>
<dbReference type="GO" id="GO:0046819">
    <property type="term" value="P:protein secretion by the type V secretion system"/>
    <property type="evidence" value="ECO:0007669"/>
    <property type="project" value="TreeGrafter"/>
</dbReference>
<dbReference type="GO" id="GO:0008320">
    <property type="term" value="F:protein transmembrane transporter activity"/>
    <property type="evidence" value="ECO:0007669"/>
    <property type="project" value="TreeGrafter"/>
</dbReference>
<evidence type="ECO:0000313" key="3">
    <source>
        <dbReference type="EMBL" id="OOL18314.1"/>
    </source>
</evidence>
<gene>
    <name evidence="3" type="ORF">AL01_05805</name>
</gene>
<dbReference type="RefSeq" id="WP_077396484.1">
    <property type="nucleotide sequence ID" value="NZ_JATM01000003.1"/>
</dbReference>
<dbReference type="STRING" id="1539051.AL01_05805"/>
<keyword evidence="1" id="KW-0732">Signal</keyword>
<evidence type="ECO:0000256" key="1">
    <source>
        <dbReference type="SAM" id="SignalP"/>
    </source>
</evidence>
<dbReference type="OrthoDB" id="290122at2"/>
<feature type="signal peptide" evidence="1">
    <location>
        <begin position="1"/>
        <end position="37"/>
    </location>
</feature>
<dbReference type="Pfam" id="PF03865">
    <property type="entry name" value="ShlB"/>
    <property type="match status" value="1"/>
</dbReference>
<dbReference type="InterPro" id="IPR051544">
    <property type="entry name" value="TPS_OM_transporter"/>
</dbReference>
<evidence type="ECO:0000313" key="4">
    <source>
        <dbReference type="Proteomes" id="UP000200980"/>
    </source>
</evidence>
<dbReference type="Gene3D" id="3.10.20.310">
    <property type="entry name" value="membrane protein fhac"/>
    <property type="match status" value="1"/>
</dbReference>
<name>A0A1S8GPR0_9PROT</name>
<accession>A0A1S8GPR0</accession>
<feature type="chain" id="PRO_5012571634" description="Haemolysin activator HlyB C-terminal domain-containing protein" evidence="1">
    <location>
        <begin position="38"/>
        <end position="636"/>
    </location>
</feature>
<dbReference type="PANTHER" id="PTHR34597">
    <property type="entry name" value="SLR1661 PROTEIN"/>
    <property type="match status" value="1"/>
</dbReference>
<evidence type="ECO:0000259" key="2">
    <source>
        <dbReference type="Pfam" id="PF03865"/>
    </source>
</evidence>